<dbReference type="EMBL" id="NBTM02000001">
    <property type="protein sequence ID" value="PNL91583.1"/>
    <property type="molecule type" value="Genomic_DNA"/>
</dbReference>
<keyword evidence="1 4" id="KW-0378">Hydrolase</keyword>
<dbReference type="RefSeq" id="WP_083068673.1">
    <property type="nucleotide sequence ID" value="NZ_NBTM02000001.1"/>
</dbReference>
<name>A0A2J9PMK5_9LACT</name>
<dbReference type="Proteomes" id="UP000192813">
    <property type="component" value="Unassembled WGS sequence"/>
</dbReference>
<gene>
    <name evidence="4" type="ORF">A6J77_004870</name>
</gene>
<evidence type="ECO:0000313" key="5">
    <source>
        <dbReference type="Proteomes" id="UP000192813"/>
    </source>
</evidence>
<evidence type="ECO:0000259" key="3">
    <source>
        <dbReference type="Pfam" id="PF01156"/>
    </source>
</evidence>
<evidence type="ECO:0000313" key="4">
    <source>
        <dbReference type="EMBL" id="PNL91583.1"/>
    </source>
</evidence>
<dbReference type="InterPro" id="IPR023186">
    <property type="entry name" value="IUNH"/>
</dbReference>
<dbReference type="AlphaFoldDB" id="A0A2J9PMK5"/>
<dbReference type="PANTHER" id="PTHR12304:SF4">
    <property type="entry name" value="URIDINE NUCLEOSIDASE"/>
    <property type="match status" value="1"/>
</dbReference>
<dbReference type="Pfam" id="PF01156">
    <property type="entry name" value="IU_nuc_hydro"/>
    <property type="match status" value="1"/>
</dbReference>
<evidence type="ECO:0000256" key="1">
    <source>
        <dbReference type="ARBA" id="ARBA00022801"/>
    </source>
</evidence>
<protein>
    <submittedName>
        <fullName evidence="4">Nucleoside hydrolase</fullName>
    </submittedName>
</protein>
<dbReference type="InterPro" id="IPR036452">
    <property type="entry name" value="Ribo_hydro-like"/>
</dbReference>
<dbReference type="GO" id="GO:0008477">
    <property type="term" value="F:purine nucleosidase activity"/>
    <property type="evidence" value="ECO:0007669"/>
    <property type="project" value="TreeGrafter"/>
</dbReference>
<dbReference type="GO" id="GO:0006152">
    <property type="term" value="P:purine nucleoside catabolic process"/>
    <property type="evidence" value="ECO:0007669"/>
    <property type="project" value="TreeGrafter"/>
</dbReference>
<dbReference type="SUPFAM" id="SSF53590">
    <property type="entry name" value="Nucleoside hydrolase"/>
    <property type="match status" value="1"/>
</dbReference>
<proteinExistence type="predicted"/>
<organism evidence="4 5">
    <name type="scientific">Aerococcus viridans</name>
    <dbReference type="NCBI Taxonomy" id="1377"/>
    <lineage>
        <taxon>Bacteria</taxon>
        <taxon>Bacillati</taxon>
        <taxon>Bacillota</taxon>
        <taxon>Bacilli</taxon>
        <taxon>Lactobacillales</taxon>
        <taxon>Aerococcaceae</taxon>
        <taxon>Aerococcus</taxon>
    </lineage>
</organism>
<evidence type="ECO:0000256" key="2">
    <source>
        <dbReference type="ARBA" id="ARBA00023295"/>
    </source>
</evidence>
<dbReference type="InterPro" id="IPR001910">
    <property type="entry name" value="Inosine/uridine_hydrolase_dom"/>
</dbReference>
<dbReference type="PANTHER" id="PTHR12304">
    <property type="entry name" value="INOSINE-URIDINE PREFERRING NUCLEOSIDE HYDROLASE"/>
    <property type="match status" value="1"/>
</dbReference>
<comment type="caution">
    <text evidence="4">The sequence shown here is derived from an EMBL/GenBank/DDBJ whole genome shotgun (WGS) entry which is preliminary data.</text>
</comment>
<dbReference type="GO" id="GO:0005829">
    <property type="term" value="C:cytosol"/>
    <property type="evidence" value="ECO:0007669"/>
    <property type="project" value="TreeGrafter"/>
</dbReference>
<sequence length="331" mass="36615">MDKRKVIIDTDPGIDDAAALMTALSDDSLEILGFTTVAGNKGLDMTTTNAVRVSTYFDGRVKIYPGADNDYTSLKDNKPPRENATGNIHGSNGMGGVDFPYDESLIQDQHAVDFILEQVKAHPGEIDLITLGPLTNIALAVEKDLATMKQVRSIMSMGGAAFDGNTNPVAEFNYWFDPVSVDIVYQALGESVPITMVGLDVTRPSLLDMNDLEFIRQAGGELGSMIREMFDDYVLNSFENEGKIGIVIHDLVAVVGYLHPEILTEVYHTNLVIETKGEYTYGQTVIDFEERTDRPKNVYIAMDIDLEAYKGHVISTLFGEDKYDQYLEMLD</sequence>
<dbReference type="Gene3D" id="3.90.245.10">
    <property type="entry name" value="Ribonucleoside hydrolase-like"/>
    <property type="match status" value="1"/>
</dbReference>
<feature type="domain" description="Inosine/uridine-preferring nucleoside hydrolase" evidence="3">
    <location>
        <begin position="6"/>
        <end position="310"/>
    </location>
</feature>
<keyword evidence="2" id="KW-0326">Glycosidase</keyword>
<reference evidence="5" key="1">
    <citation type="submission" date="2017-12" db="EMBL/GenBank/DDBJ databases">
        <title>FDA dAtabase for Regulatory Grade micrObial Sequences (FDA-ARGOS): Supporting development and validation of Infectious Disease Dx tests.</title>
        <authorList>
            <person name="Hoffmann M."/>
            <person name="Allard M."/>
            <person name="Evans P."/>
            <person name="Brown E."/>
            <person name="Tallon L."/>
            <person name="Sadzewicz L."/>
            <person name="Sengamalay N."/>
            <person name="Ott S."/>
            <person name="Godinez A."/>
            <person name="Nagaraj S."/>
            <person name="Vavikolanu K."/>
            <person name="Aluvathingal J."/>
            <person name="Nadendla S."/>
            <person name="Sichtig H."/>
        </authorList>
    </citation>
    <scope>NUCLEOTIDE SEQUENCE [LARGE SCALE GENOMIC DNA]</scope>
    <source>
        <strain evidence="5">FDAARGOS_249</strain>
    </source>
</reference>
<accession>A0A2J9PMK5</accession>